<dbReference type="GO" id="GO:0003676">
    <property type="term" value="F:nucleic acid binding"/>
    <property type="evidence" value="ECO:0007669"/>
    <property type="project" value="InterPro"/>
</dbReference>
<feature type="region of interest" description="Disordered" evidence="1">
    <location>
        <begin position="713"/>
        <end position="756"/>
    </location>
</feature>
<proteinExistence type="predicted"/>
<accession>A0A0R3RRT9</accession>
<dbReference type="InterPro" id="IPR035979">
    <property type="entry name" value="RBD_domain_sf"/>
</dbReference>
<sequence length="756" mass="84912">MTEMLTTFGEKTKKLDVGRVVIISTLPMQLQNEPREQFNETIFRLISLKFDLESGTIDRIIRFPLINGVLDQEFGVKCLVSFCSRVHRDRVISQKNRLDPPTTVDSITEPPKELSGEAEFEAVAAPANLEMTGERNSSPADTVAVDADSGAQSAVDTGVPYIPVAPVTSKQDDVVVARDDDNASRLTVGKDGKNGWPITLLAEFPYFSEKKEGKMASVTQETDVDVVLAVVESLKNITVRSLGEETGPDKLTNKMIMAEYYKTLPVDWDGAPEFQWRLCKDESDRRVVIFENVLPADMHNPWFYTALLRCKRVIMEFPLSAGKIDADFNHLYGRIEAYFQSDHPIAYCAVNNLVHIRTGAHRVKIYLPQNYRSVSILAKWVRKYKEILESRLGRMREPMESMRYLIVKPVGDDITEKQIRETCFKNYPIENIRFERDMLGQRMAVLLFPTAREAVAAHSNNDFVHFGARNAASNYIKVYFPNVDFHGWDRLIVPTPETDMYCLLTYKEFISYTQSKKTEQEHEKLSEGSVAIETKQARSDASKMVQDRKRSLEIERDKGPTGSGGGNGADSSAVHGCESIKPAEKNAGLRNLQSKPTFPKKGQSSGDAKRIAEDDGGGPSRKRRSWRRPPQPAPYPYGPAFDSYGYADARRRKPPGKLPVMDVAVTDVAPPPPRPTVPLSGVMERRKEMDLQEHILRQQKVIDDLAKKLSTQNTAPDYMRRSETNDPYAIMQAPSTSSLPAASSTSKMPAWVTPSM</sequence>
<dbReference type="Proteomes" id="UP000050640">
    <property type="component" value="Unplaced"/>
</dbReference>
<dbReference type="AlphaFoldDB" id="A0A0R3RRT9"/>
<feature type="compositionally biased region" description="Low complexity" evidence="1">
    <location>
        <begin position="733"/>
        <end position="746"/>
    </location>
</feature>
<dbReference type="SUPFAM" id="SSF54928">
    <property type="entry name" value="RNA-binding domain, RBD"/>
    <property type="match status" value="1"/>
</dbReference>
<feature type="region of interest" description="Disordered" evidence="1">
    <location>
        <begin position="663"/>
        <end position="682"/>
    </location>
</feature>
<keyword evidence="2" id="KW-1185">Reference proteome</keyword>
<feature type="compositionally biased region" description="Basic and acidic residues" evidence="1">
    <location>
        <begin position="535"/>
        <end position="559"/>
    </location>
</feature>
<evidence type="ECO:0000256" key="1">
    <source>
        <dbReference type="SAM" id="MobiDB-lite"/>
    </source>
</evidence>
<reference evidence="3" key="1">
    <citation type="submission" date="2017-02" db="UniProtKB">
        <authorList>
            <consortium name="WormBaseParasite"/>
        </authorList>
    </citation>
    <scope>IDENTIFICATION</scope>
</reference>
<organism evidence="2 3">
    <name type="scientific">Elaeophora elaphi</name>
    <dbReference type="NCBI Taxonomy" id="1147741"/>
    <lineage>
        <taxon>Eukaryota</taxon>
        <taxon>Metazoa</taxon>
        <taxon>Ecdysozoa</taxon>
        <taxon>Nematoda</taxon>
        <taxon>Chromadorea</taxon>
        <taxon>Rhabditida</taxon>
        <taxon>Spirurina</taxon>
        <taxon>Spiruromorpha</taxon>
        <taxon>Filarioidea</taxon>
        <taxon>Onchocercidae</taxon>
        <taxon>Elaeophora</taxon>
    </lineage>
</organism>
<dbReference type="WBParaSite" id="EEL_0000447601-mRNA-1">
    <property type="protein sequence ID" value="EEL_0000447601-mRNA-1"/>
    <property type="gene ID" value="EEL_0000447601"/>
</dbReference>
<dbReference type="CDD" id="cd00590">
    <property type="entry name" value="RRM_SF"/>
    <property type="match status" value="1"/>
</dbReference>
<feature type="region of interest" description="Disordered" evidence="1">
    <location>
        <begin position="520"/>
        <end position="658"/>
    </location>
</feature>
<evidence type="ECO:0000313" key="3">
    <source>
        <dbReference type="WBParaSite" id="EEL_0000447601-mRNA-1"/>
    </source>
</evidence>
<dbReference type="STRING" id="1147741.A0A0R3RRT9"/>
<feature type="compositionally biased region" description="Polar residues" evidence="1">
    <location>
        <begin position="591"/>
        <end position="606"/>
    </location>
</feature>
<name>A0A0R3RRT9_9BILA</name>
<protein>
    <submittedName>
        <fullName evidence="3">RRM domain-containing protein</fullName>
    </submittedName>
</protein>
<evidence type="ECO:0000313" key="2">
    <source>
        <dbReference type="Proteomes" id="UP000050640"/>
    </source>
</evidence>